<dbReference type="PANTHER" id="PTHR43790">
    <property type="entry name" value="CARBOHYDRATE TRANSPORT ATP-BINDING PROTEIN MG119-RELATED"/>
    <property type="match status" value="1"/>
</dbReference>
<organism evidence="3 4">
    <name type="scientific">Agathobaculum butyriciproducens</name>
    <dbReference type="NCBI Taxonomy" id="1628085"/>
    <lineage>
        <taxon>Bacteria</taxon>
        <taxon>Bacillati</taxon>
        <taxon>Bacillota</taxon>
        <taxon>Clostridia</taxon>
        <taxon>Eubacteriales</taxon>
        <taxon>Butyricicoccaceae</taxon>
        <taxon>Agathobaculum</taxon>
    </lineage>
</organism>
<dbReference type="Gene3D" id="3.40.50.300">
    <property type="entry name" value="P-loop containing nucleotide triphosphate hydrolases"/>
    <property type="match status" value="1"/>
</dbReference>
<reference evidence="3 4" key="1">
    <citation type="submission" date="2021-10" db="EMBL/GenBank/DDBJ databases">
        <title>Anaerobic single-cell dispensing facilitates the cultivation of human gut bacteria.</title>
        <authorList>
            <person name="Afrizal A."/>
        </authorList>
    </citation>
    <scope>NUCLEOTIDE SEQUENCE [LARGE SCALE GENOMIC DNA]</scope>
    <source>
        <strain evidence="3 4">CLA-AA-H270</strain>
    </source>
</reference>
<accession>A0AAW4W3G8</accession>
<keyword evidence="4" id="KW-1185">Reference proteome</keyword>
<comment type="caution">
    <text evidence="3">The sequence shown here is derived from an EMBL/GenBank/DDBJ whole genome shotgun (WGS) entry which is preliminary data.</text>
</comment>
<dbReference type="Proteomes" id="UP001298753">
    <property type="component" value="Unassembled WGS sequence"/>
</dbReference>
<gene>
    <name evidence="3" type="ORF">LKD22_09910</name>
</gene>
<sequence length="477" mass="55564">MKEELIRIEHGYFHSESGQYQFDVSIAHGECIGVYVDEHLTSGTAYLDIFKGKTVFTDGRAFCCGQRIGATGLERWIRQNAIVVDKSRFASKELTMRDFVLALVRTNHLRQRFPSTERLTSLAATDMLHRMGLNLPWSTRLIDLSMLDYYRLSIFRAWFNGYKLLVLDRLTETLRRQDLAKLMDCVQLLLRHGTAVFLFDMDETFMFRYASRIDVIRDRRTFFRLYPEEYGPRLFELLGWEGGRGVKRFEHTAMTEGAPVLSVRGLRFPALPPMTFDIRRGEIAFLRDENYNTGRRLHECFLGDRGWTSGFFRLNGRLYQPGDLGRVIGSEIGIQIERPDRPGGVLFDNMTALDNLCTSLIPKAGQHIIRKKIVSSILSEALRWFPKEMLLQPLSSWSYPERLRFSYYRWYLLNPRLLICFFPFAGQESTHHKMIIDLLVLCAQRGMAVWIISSGIDAICEKTDNEEFLRRLHYLNK</sequence>
<dbReference type="InterPro" id="IPR027417">
    <property type="entry name" value="P-loop_NTPase"/>
</dbReference>
<dbReference type="RefSeq" id="WP_227600983.1">
    <property type="nucleotide sequence ID" value="NZ_JAJEPX010000033.1"/>
</dbReference>
<evidence type="ECO:0000256" key="2">
    <source>
        <dbReference type="ARBA" id="ARBA00022840"/>
    </source>
</evidence>
<dbReference type="InterPro" id="IPR050107">
    <property type="entry name" value="ABC_carbohydrate_import_ATPase"/>
</dbReference>
<keyword evidence="1" id="KW-0547">Nucleotide-binding</keyword>
<dbReference type="GO" id="GO:0005524">
    <property type="term" value="F:ATP binding"/>
    <property type="evidence" value="ECO:0007669"/>
    <property type="project" value="UniProtKB-KW"/>
</dbReference>
<dbReference type="SUPFAM" id="SSF52540">
    <property type="entry name" value="P-loop containing nucleoside triphosphate hydrolases"/>
    <property type="match status" value="2"/>
</dbReference>
<keyword evidence="2" id="KW-0067">ATP-binding</keyword>
<name>A0AAW4W3G8_9FIRM</name>
<dbReference type="AlphaFoldDB" id="A0AAW4W3G8"/>
<dbReference type="EMBL" id="JAJEPX010000033">
    <property type="protein sequence ID" value="MCC2177434.1"/>
    <property type="molecule type" value="Genomic_DNA"/>
</dbReference>
<evidence type="ECO:0000313" key="3">
    <source>
        <dbReference type="EMBL" id="MCC2177434.1"/>
    </source>
</evidence>
<evidence type="ECO:0000256" key="1">
    <source>
        <dbReference type="ARBA" id="ARBA00022741"/>
    </source>
</evidence>
<evidence type="ECO:0000313" key="4">
    <source>
        <dbReference type="Proteomes" id="UP001298753"/>
    </source>
</evidence>
<proteinExistence type="predicted"/>
<protein>
    <submittedName>
        <fullName evidence="3">Uncharacterized protein</fullName>
    </submittedName>
</protein>
<dbReference type="GeneID" id="98659710"/>
<dbReference type="PANTHER" id="PTHR43790:SF8">
    <property type="entry name" value="SUGAR ABC TRANSPORTER ATP-BINDING PROTEIN"/>
    <property type="match status" value="1"/>
</dbReference>